<accession>K3XP66</accession>
<dbReference type="EMBL" id="AGNK02002803">
    <property type="status" value="NOT_ANNOTATED_CDS"/>
    <property type="molecule type" value="Genomic_DNA"/>
</dbReference>
<reference evidence="3" key="1">
    <citation type="journal article" date="2012" name="Nat. Biotechnol.">
        <title>Reference genome sequence of the model plant Setaria.</title>
        <authorList>
            <person name="Bennetzen J.L."/>
            <person name="Schmutz J."/>
            <person name="Wang H."/>
            <person name="Percifield R."/>
            <person name="Hawkins J."/>
            <person name="Pontaroli A.C."/>
            <person name="Estep M."/>
            <person name="Feng L."/>
            <person name="Vaughn J.N."/>
            <person name="Grimwood J."/>
            <person name="Jenkins J."/>
            <person name="Barry K."/>
            <person name="Lindquist E."/>
            <person name="Hellsten U."/>
            <person name="Deshpande S."/>
            <person name="Wang X."/>
            <person name="Wu X."/>
            <person name="Mitros T."/>
            <person name="Triplett J."/>
            <person name="Yang X."/>
            <person name="Ye C.Y."/>
            <person name="Mauro-Herrera M."/>
            <person name="Wang L."/>
            <person name="Li P."/>
            <person name="Sharma M."/>
            <person name="Sharma R."/>
            <person name="Ronald P.C."/>
            <person name="Panaud O."/>
            <person name="Kellogg E.A."/>
            <person name="Brutnell T.P."/>
            <person name="Doust A.N."/>
            <person name="Tuskan G.A."/>
            <person name="Rokhsar D."/>
            <person name="Devos K.M."/>
        </authorList>
    </citation>
    <scope>NUCLEOTIDE SEQUENCE [LARGE SCALE GENOMIC DNA]</scope>
    <source>
        <strain evidence="3">cv. Yugu1</strain>
    </source>
</reference>
<dbReference type="Gramene" id="KQL03916">
    <property type="protein sequence ID" value="KQL03916"/>
    <property type="gene ID" value="SETIT_003689mg"/>
</dbReference>
<proteinExistence type="predicted"/>
<keyword evidence="3" id="KW-1185">Reference proteome</keyword>
<dbReference type="AlphaFoldDB" id="K3XP66"/>
<reference evidence="2" key="2">
    <citation type="submission" date="2018-08" db="UniProtKB">
        <authorList>
            <consortium name="EnsemblPlants"/>
        </authorList>
    </citation>
    <scope>IDENTIFICATION</scope>
    <source>
        <strain evidence="2">Yugu1</strain>
    </source>
</reference>
<dbReference type="InParanoid" id="K3XP66"/>
<sequence length="57" mass="6030">MASLLLFLLVIVSGNDDERLTGEQEVEATPAVRTTKNGGWSPAWSGLASIASPRGCR</sequence>
<protein>
    <submittedName>
        <fullName evidence="2">Uncharacterized protein</fullName>
    </submittedName>
</protein>
<feature type="region of interest" description="Disordered" evidence="1">
    <location>
        <begin position="22"/>
        <end position="57"/>
    </location>
</feature>
<name>K3XP66_SETIT</name>
<dbReference type="Proteomes" id="UP000004995">
    <property type="component" value="Unassembled WGS sequence"/>
</dbReference>
<organism evidence="2 3">
    <name type="scientific">Setaria italica</name>
    <name type="common">Foxtail millet</name>
    <name type="synonym">Panicum italicum</name>
    <dbReference type="NCBI Taxonomy" id="4555"/>
    <lineage>
        <taxon>Eukaryota</taxon>
        <taxon>Viridiplantae</taxon>
        <taxon>Streptophyta</taxon>
        <taxon>Embryophyta</taxon>
        <taxon>Tracheophyta</taxon>
        <taxon>Spermatophyta</taxon>
        <taxon>Magnoliopsida</taxon>
        <taxon>Liliopsida</taxon>
        <taxon>Poales</taxon>
        <taxon>Poaceae</taxon>
        <taxon>PACMAD clade</taxon>
        <taxon>Panicoideae</taxon>
        <taxon>Panicodae</taxon>
        <taxon>Paniceae</taxon>
        <taxon>Cenchrinae</taxon>
        <taxon>Setaria</taxon>
    </lineage>
</organism>
<evidence type="ECO:0000313" key="3">
    <source>
        <dbReference type="Proteomes" id="UP000004995"/>
    </source>
</evidence>
<evidence type="ECO:0000313" key="2">
    <source>
        <dbReference type="EnsemblPlants" id="KQL03916"/>
    </source>
</evidence>
<dbReference type="EnsemblPlants" id="KQL03916">
    <property type="protein sequence ID" value="KQL03916"/>
    <property type="gene ID" value="SETIT_003689mg"/>
</dbReference>
<evidence type="ECO:0000256" key="1">
    <source>
        <dbReference type="SAM" id="MobiDB-lite"/>
    </source>
</evidence>
<dbReference type="HOGENOM" id="CLU_3000060_0_0_1"/>